<dbReference type="SUPFAM" id="SSF52210">
    <property type="entry name" value="Succinyl-CoA synthetase domains"/>
    <property type="match status" value="1"/>
</dbReference>
<dbReference type="InterPro" id="IPR016102">
    <property type="entry name" value="Succinyl-CoA_synth-like"/>
</dbReference>
<evidence type="ECO:0000313" key="2">
    <source>
        <dbReference type="EMBL" id="KKM06268.1"/>
    </source>
</evidence>
<accession>A0A0F9K4X7</accession>
<gene>
    <name evidence="2" type="ORF">LCGC14_1745710</name>
</gene>
<protein>
    <recommendedName>
        <fullName evidence="1">CoA-binding domain-containing protein</fullName>
    </recommendedName>
</protein>
<name>A0A0F9K4X7_9ZZZZ</name>
<dbReference type="InterPro" id="IPR003781">
    <property type="entry name" value="CoA-bd"/>
</dbReference>
<dbReference type="InterPro" id="IPR036291">
    <property type="entry name" value="NAD(P)-bd_dom_sf"/>
</dbReference>
<organism evidence="2">
    <name type="scientific">marine sediment metagenome</name>
    <dbReference type="NCBI Taxonomy" id="412755"/>
    <lineage>
        <taxon>unclassified sequences</taxon>
        <taxon>metagenomes</taxon>
        <taxon>ecological metagenomes</taxon>
    </lineage>
</organism>
<reference evidence="2" key="1">
    <citation type="journal article" date="2015" name="Nature">
        <title>Complex archaea that bridge the gap between prokaryotes and eukaryotes.</title>
        <authorList>
            <person name="Spang A."/>
            <person name="Saw J.H."/>
            <person name="Jorgensen S.L."/>
            <person name="Zaremba-Niedzwiedzka K."/>
            <person name="Martijn J."/>
            <person name="Lind A.E."/>
            <person name="van Eijk R."/>
            <person name="Schleper C."/>
            <person name="Guy L."/>
            <person name="Ettema T.J."/>
        </authorList>
    </citation>
    <scope>NUCLEOTIDE SEQUENCE</scope>
</reference>
<dbReference type="GO" id="GO:0009361">
    <property type="term" value="C:succinate-CoA ligase complex (ADP-forming)"/>
    <property type="evidence" value="ECO:0007669"/>
    <property type="project" value="TreeGrafter"/>
</dbReference>
<dbReference type="GO" id="GO:0004775">
    <property type="term" value="F:succinate-CoA ligase (ADP-forming) activity"/>
    <property type="evidence" value="ECO:0007669"/>
    <property type="project" value="TreeGrafter"/>
</dbReference>
<dbReference type="Gene3D" id="3.40.50.261">
    <property type="entry name" value="Succinyl-CoA synthetase domains"/>
    <property type="match status" value="1"/>
</dbReference>
<dbReference type="Pfam" id="PF02629">
    <property type="entry name" value="CoA_binding"/>
    <property type="match status" value="1"/>
</dbReference>
<feature type="non-terminal residue" evidence="2">
    <location>
        <position position="319"/>
    </location>
</feature>
<sequence>MASGFVIRKNQYYDSVFLMRISKRISDAKGVQQNAVLMGSDTNKRLLSNIGIQDTQIDAAHPNDLIVAVIADTAQIVNDVLDKLDQYFQGGVQSASASSLHSFRDGLAQKPDANLVVISVPGEYAASEARKALESGLNVFLFSDNVSIDDELHLKQFAAEKNLLVMGPDCGTSLIGGVGIGFANVVRKGSIGVISASGTGLQEFTSQVHNAGFGISHAIGTGSHDLSDKIGGLTTLTALDALEADSQTKVISLVSKPPTAKTLAKLSERLKTCKKPVVGCFLGIQNEIEAGTFFQRAGLIDDAVRLSIRQIDDKSVSWP</sequence>
<feature type="domain" description="CoA-binding" evidence="1">
    <location>
        <begin position="188"/>
        <end position="258"/>
    </location>
</feature>
<dbReference type="GO" id="GO:0006099">
    <property type="term" value="P:tricarboxylic acid cycle"/>
    <property type="evidence" value="ECO:0007669"/>
    <property type="project" value="TreeGrafter"/>
</dbReference>
<dbReference type="GO" id="GO:0005829">
    <property type="term" value="C:cytosol"/>
    <property type="evidence" value="ECO:0007669"/>
    <property type="project" value="TreeGrafter"/>
</dbReference>
<dbReference type="GO" id="GO:0004776">
    <property type="term" value="F:succinate-CoA ligase (GDP-forming) activity"/>
    <property type="evidence" value="ECO:0007669"/>
    <property type="project" value="TreeGrafter"/>
</dbReference>
<dbReference type="SUPFAM" id="SSF51735">
    <property type="entry name" value="NAD(P)-binding Rossmann-fold domains"/>
    <property type="match status" value="1"/>
</dbReference>
<comment type="caution">
    <text evidence="2">The sequence shown here is derived from an EMBL/GenBank/DDBJ whole genome shotgun (WGS) entry which is preliminary data.</text>
</comment>
<proteinExistence type="predicted"/>
<evidence type="ECO:0000259" key="1">
    <source>
        <dbReference type="Pfam" id="PF02629"/>
    </source>
</evidence>
<dbReference type="EMBL" id="LAZR01016035">
    <property type="protein sequence ID" value="KKM06268.1"/>
    <property type="molecule type" value="Genomic_DNA"/>
</dbReference>
<dbReference type="AlphaFoldDB" id="A0A0F9K4X7"/>
<dbReference type="PANTHER" id="PTHR11117">
    <property type="entry name" value="SUCCINYL-COA LIGASE SUBUNIT ALPHA"/>
    <property type="match status" value="1"/>
</dbReference>
<dbReference type="PANTHER" id="PTHR11117:SF24">
    <property type="entry name" value="PROTEIN FDRA"/>
    <property type="match status" value="1"/>
</dbReference>
<dbReference type="Gene3D" id="3.40.50.720">
    <property type="entry name" value="NAD(P)-binding Rossmann-like Domain"/>
    <property type="match status" value="1"/>
</dbReference>